<dbReference type="SMART" id="SM00530">
    <property type="entry name" value="HTH_XRE"/>
    <property type="match status" value="1"/>
</dbReference>
<evidence type="ECO:0000313" key="5">
    <source>
        <dbReference type="Proteomes" id="UP000288073"/>
    </source>
</evidence>
<name>A0A430UX26_THESC</name>
<dbReference type="SUPFAM" id="SSF47413">
    <property type="entry name" value="lambda repressor-like DNA-binding domains"/>
    <property type="match status" value="1"/>
</dbReference>
<dbReference type="InterPro" id="IPR001387">
    <property type="entry name" value="Cro/C1-type_HTH"/>
</dbReference>
<gene>
    <name evidence="3" type="ORF">CSW23_12470</name>
    <name evidence="2" type="ORF">CSW47_10415</name>
</gene>
<dbReference type="EMBL" id="PEMN01000380">
    <property type="protein sequence ID" value="RTI13922.1"/>
    <property type="molecule type" value="Genomic_DNA"/>
</dbReference>
<evidence type="ECO:0000259" key="1">
    <source>
        <dbReference type="PROSITE" id="PS50943"/>
    </source>
</evidence>
<dbReference type="PROSITE" id="PS50943">
    <property type="entry name" value="HTH_CROC1"/>
    <property type="match status" value="1"/>
</dbReference>
<evidence type="ECO:0000313" key="4">
    <source>
        <dbReference type="Proteomes" id="UP000286734"/>
    </source>
</evidence>
<evidence type="ECO:0000313" key="3">
    <source>
        <dbReference type="EMBL" id="RTI13922.1"/>
    </source>
</evidence>
<sequence>MGRHINFREYFKESLKDPDSARLYREVLDEELSWLLAHLRELRGLSQKEVAERLGVSRSRISQMETSAGLSMTLEGLARYVQALGLTLRLEFRDEQGEVLARFHVGADEPLSEPLAGGWEPVGESWATLMRKGKPTFGDIA</sequence>
<reference evidence="4 5" key="1">
    <citation type="journal article" date="2019" name="Extremophiles">
        <title>Biogeography of thermophiles and predominance of Thermus scotoductus in domestic water heaters.</title>
        <authorList>
            <person name="Wilpiszeski R.L."/>
            <person name="Zhang Z."/>
            <person name="House C.H."/>
        </authorList>
    </citation>
    <scope>NUCLEOTIDE SEQUENCE [LARGE SCALE GENOMIC DNA]</scope>
    <source>
        <strain evidence="3 5">10_S10</strain>
        <strain evidence="2 4">34_S34</strain>
    </source>
</reference>
<accession>A0A430UX26</accession>
<dbReference type="InterPro" id="IPR010982">
    <property type="entry name" value="Lambda_DNA-bd_dom_sf"/>
</dbReference>
<dbReference type="RefSeq" id="WP_126200650.1">
    <property type="nucleotide sequence ID" value="NZ_PELP01000332.1"/>
</dbReference>
<dbReference type="Proteomes" id="UP000288073">
    <property type="component" value="Unassembled WGS sequence"/>
</dbReference>
<protein>
    <submittedName>
        <fullName evidence="3">Transcriptional regulator</fullName>
    </submittedName>
</protein>
<comment type="caution">
    <text evidence="3">The sequence shown here is derived from an EMBL/GenBank/DDBJ whole genome shotgun (WGS) entry which is preliminary data.</text>
</comment>
<organism evidence="3 5">
    <name type="scientific">Thermus scotoductus</name>
    <dbReference type="NCBI Taxonomy" id="37636"/>
    <lineage>
        <taxon>Bacteria</taxon>
        <taxon>Thermotogati</taxon>
        <taxon>Deinococcota</taxon>
        <taxon>Deinococci</taxon>
        <taxon>Thermales</taxon>
        <taxon>Thermaceae</taxon>
        <taxon>Thermus</taxon>
    </lineage>
</organism>
<dbReference type="Proteomes" id="UP000286734">
    <property type="component" value="Unassembled WGS sequence"/>
</dbReference>
<proteinExistence type="predicted"/>
<dbReference type="AlphaFoldDB" id="A0A430UX26"/>
<evidence type="ECO:0000313" key="2">
    <source>
        <dbReference type="EMBL" id="RTH02560.1"/>
    </source>
</evidence>
<feature type="domain" description="HTH cro/C1-type" evidence="1">
    <location>
        <begin position="36"/>
        <end position="92"/>
    </location>
</feature>
<dbReference type="Pfam" id="PF13560">
    <property type="entry name" value="HTH_31"/>
    <property type="match status" value="1"/>
</dbReference>
<dbReference type="GO" id="GO:0003677">
    <property type="term" value="F:DNA binding"/>
    <property type="evidence" value="ECO:0007669"/>
    <property type="project" value="InterPro"/>
</dbReference>
<dbReference type="Gene3D" id="1.10.260.40">
    <property type="entry name" value="lambda repressor-like DNA-binding domains"/>
    <property type="match status" value="1"/>
</dbReference>
<dbReference type="EMBL" id="PELP01000332">
    <property type="protein sequence ID" value="RTH02560.1"/>
    <property type="molecule type" value="Genomic_DNA"/>
</dbReference>
<dbReference type="CDD" id="cd00093">
    <property type="entry name" value="HTH_XRE"/>
    <property type="match status" value="1"/>
</dbReference>